<organism evidence="2 3">
    <name type="scientific">Anncaliia algerae PRA339</name>
    <dbReference type="NCBI Taxonomy" id="1288291"/>
    <lineage>
        <taxon>Eukaryota</taxon>
        <taxon>Fungi</taxon>
        <taxon>Fungi incertae sedis</taxon>
        <taxon>Microsporidia</taxon>
        <taxon>Tubulinosematoidea</taxon>
        <taxon>Tubulinosematidae</taxon>
        <taxon>Anncaliia</taxon>
    </lineage>
</organism>
<sequence>MNNKITTNKIVKNQTIDSSLEIFDKKECVLDKENSQIEDLDYEDKYNPLNLPLSTAYEIFLLVFLKYQDRLQFDKNLYFLSNLVSNSILLISSISSNYNDKIIIFDSLLLIFSDVIRITTLSVSLTNNKFDFFSVESDNHSLKLDFYKFILSYFSITILALDLQKFLDRNKKHILSFISCFFLLIILISYCCYHYVSTKLNSIYYATLLIVVMFIHHFYRKSISYNRLLNTKSEFYLQLTRILMILIMYFFYVHINESDINLNQKNKLINID</sequence>
<dbReference type="Proteomes" id="UP000030655">
    <property type="component" value="Unassembled WGS sequence"/>
</dbReference>
<dbReference type="HOGENOM" id="CLU_1022964_0_0_1"/>
<dbReference type="AlphaFoldDB" id="A0A059EWZ6"/>
<keyword evidence="1" id="KW-1133">Transmembrane helix</keyword>
<accession>A0A059EWZ6</accession>
<keyword evidence="1" id="KW-0812">Transmembrane</keyword>
<proteinExistence type="predicted"/>
<name>A0A059EWZ6_9MICR</name>
<feature type="transmembrane region" description="Helical" evidence="1">
    <location>
        <begin position="146"/>
        <end position="163"/>
    </location>
</feature>
<keyword evidence="3" id="KW-1185">Reference proteome</keyword>
<feature type="transmembrane region" description="Helical" evidence="1">
    <location>
        <begin position="77"/>
        <end position="95"/>
    </location>
</feature>
<reference evidence="3" key="1">
    <citation type="submission" date="2013-02" db="EMBL/GenBank/DDBJ databases">
        <authorList>
            <consortium name="The Broad Institute Genome Sequencing Platform"/>
            <person name="Cuomo C."/>
            <person name="Becnel J."/>
            <person name="Sanscrainte N."/>
            <person name="Walker B."/>
            <person name="Young S.K."/>
            <person name="Zeng Q."/>
            <person name="Gargeya S."/>
            <person name="Fitzgerald M."/>
            <person name="Haas B."/>
            <person name="Abouelleil A."/>
            <person name="Alvarado L."/>
            <person name="Arachchi H.M."/>
            <person name="Berlin A.M."/>
            <person name="Chapman S.B."/>
            <person name="Dewar J."/>
            <person name="Goldberg J."/>
            <person name="Griggs A."/>
            <person name="Gujja S."/>
            <person name="Hansen M."/>
            <person name="Howarth C."/>
            <person name="Imamovic A."/>
            <person name="Larimer J."/>
            <person name="McCowan C."/>
            <person name="Murphy C."/>
            <person name="Neiman D."/>
            <person name="Pearson M."/>
            <person name="Priest M."/>
            <person name="Roberts A."/>
            <person name="Saif S."/>
            <person name="Shea T."/>
            <person name="Sisk P."/>
            <person name="Sykes S."/>
            <person name="Wortman J."/>
            <person name="Nusbaum C."/>
            <person name="Birren B."/>
        </authorList>
    </citation>
    <scope>NUCLEOTIDE SEQUENCE [LARGE SCALE GENOMIC DNA]</scope>
    <source>
        <strain evidence="3">PRA339</strain>
    </source>
</reference>
<dbReference type="VEuPathDB" id="MicrosporidiaDB:H312_03339"/>
<evidence type="ECO:0000256" key="1">
    <source>
        <dbReference type="SAM" id="Phobius"/>
    </source>
</evidence>
<gene>
    <name evidence="2" type="ORF">H312_03339</name>
</gene>
<reference evidence="2 3" key="2">
    <citation type="submission" date="2014-03" db="EMBL/GenBank/DDBJ databases">
        <title>The Genome Sequence of Anncaliia algerae insect isolate PRA339.</title>
        <authorList>
            <consortium name="The Broad Institute Genome Sequencing Platform"/>
            <consortium name="The Broad Institute Genome Sequencing Center for Infectious Disease"/>
            <person name="Cuomo C."/>
            <person name="Becnel J."/>
            <person name="Sanscrainte N."/>
            <person name="Walker B."/>
            <person name="Young S.K."/>
            <person name="Zeng Q."/>
            <person name="Gargeya S."/>
            <person name="Fitzgerald M."/>
            <person name="Haas B."/>
            <person name="Abouelleil A."/>
            <person name="Alvarado L."/>
            <person name="Arachchi H.M."/>
            <person name="Berlin A.M."/>
            <person name="Chapman S.B."/>
            <person name="Dewar J."/>
            <person name="Goldberg J."/>
            <person name="Griggs A."/>
            <person name="Gujja S."/>
            <person name="Hansen M."/>
            <person name="Howarth C."/>
            <person name="Imamovic A."/>
            <person name="Larimer J."/>
            <person name="McCowan C."/>
            <person name="Murphy C."/>
            <person name="Neiman D."/>
            <person name="Pearson M."/>
            <person name="Priest M."/>
            <person name="Roberts A."/>
            <person name="Saif S."/>
            <person name="Shea T."/>
            <person name="Sisk P."/>
            <person name="Sykes S."/>
            <person name="Wortman J."/>
            <person name="Nusbaum C."/>
            <person name="Birren B."/>
        </authorList>
    </citation>
    <scope>NUCLEOTIDE SEQUENCE [LARGE SCALE GENOMIC DNA]</scope>
    <source>
        <strain evidence="2 3">PRA339</strain>
    </source>
</reference>
<protein>
    <submittedName>
        <fullName evidence="2">Uncharacterized protein</fullName>
    </submittedName>
</protein>
<feature type="transmembrane region" description="Helical" evidence="1">
    <location>
        <begin position="175"/>
        <end position="196"/>
    </location>
</feature>
<feature type="transmembrane region" description="Helical" evidence="1">
    <location>
        <begin position="235"/>
        <end position="255"/>
    </location>
</feature>
<feature type="transmembrane region" description="Helical" evidence="1">
    <location>
        <begin position="102"/>
        <end position="126"/>
    </location>
</feature>
<evidence type="ECO:0000313" key="3">
    <source>
        <dbReference type="Proteomes" id="UP000030655"/>
    </source>
</evidence>
<keyword evidence="1" id="KW-0472">Membrane</keyword>
<evidence type="ECO:0000313" key="2">
    <source>
        <dbReference type="EMBL" id="KCZ79274.1"/>
    </source>
</evidence>
<dbReference type="OrthoDB" id="2198139at2759"/>
<feature type="transmembrane region" description="Helical" evidence="1">
    <location>
        <begin position="202"/>
        <end position="219"/>
    </location>
</feature>
<dbReference type="EMBL" id="KK365310">
    <property type="protein sequence ID" value="KCZ79274.1"/>
    <property type="molecule type" value="Genomic_DNA"/>
</dbReference>